<keyword evidence="6" id="KW-1185">Reference proteome</keyword>
<keyword evidence="4" id="KW-0472">Membrane</keyword>
<dbReference type="NCBIfam" id="NF047558">
    <property type="entry name" value="TPR_END_plus"/>
    <property type="match status" value="1"/>
</dbReference>
<keyword evidence="4" id="KW-1133">Transmembrane helix</keyword>
<dbReference type="RefSeq" id="WP_406770017.1">
    <property type="nucleotide sequence ID" value="NZ_JBJHZZ010000007.1"/>
</dbReference>
<evidence type="ECO:0000313" key="5">
    <source>
        <dbReference type="EMBL" id="MFL0247566.1"/>
    </source>
</evidence>
<dbReference type="InterPro" id="IPR051685">
    <property type="entry name" value="Ycf3/AcsC/BcsC/TPR_MFPF"/>
</dbReference>
<keyword evidence="1" id="KW-0677">Repeat</keyword>
<keyword evidence="2" id="KW-0802">TPR repeat</keyword>
<feature type="transmembrane region" description="Helical" evidence="4">
    <location>
        <begin position="12"/>
        <end position="30"/>
    </location>
</feature>
<dbReference type="Proteomes" id="UP001623591">
    <property type="component" value="Unassembled WGS sequence"/>
</dbReference>
<dbReference type="Gene3D" id="1.25.40.10">
    <property type="entry name" value="Tetratricopeptide repeat domain"/>
    <property type="match status" value="1"/>
</dbReference>
<evidence type="ECO:0000313" key="6">
    <source>
        <dbReference type="Proteomes" id="UP001623591"/>
    </source>
</evidence>
<accession>A0ABW8T4T6</accession>
<sequence length="244" mass="27616">MFRKLSMGRKIIIFAIAAAIGIGIIVYNAVSNWKIAQLKIENNNASGAIMAVSSSKEALDKEKQLSEEAAKKKEEEAKKAELEKQLEEKYQTAFTDFHSKKYSTAIKLADEIINADNNFYKAYSIKGIALCYSNKYIEGMKNIDKALEIKSDYGYGLFNKALALELYAKYDDALVWYDKALSVESYIWSYYGKASIYGRKGDVPNTIKNLKTAIDIDSSVKELAKEEPDFNNVRNSQQFQQLLK</sequence>
<organism evidence="5 6">
    <name type="scientific">Candidatus Clostridium stratigraminis</name>
    <dbReference type="NCBI Taxonomy" id="3381661"/>
    <lineage>
        <taxon>Bacteria</taxon>
        <taxon>Bacillati</taxon>
        <taxon>Bacillota</taxon>
        <taxon>Clostridia</taxon>
        <taxon>Eubacteriales</taxon>
        <taxon>Clostridiaceae</taxon>
        <taxon>Clostridium</taxon>
    </lineage>
</organism>
<evidence type="ECO:0000256" key="3">
    <source>
        <dbReference type="SAM" id="Coils"/>
    </source>
</evidence>
<dbReference type="SMART" id="SM00028">
    <property type="entry name" value="TPR"/>
    <property type="match status" value="3"/>
</dbReference>
<evidence type="ECO:0000256" key="1">
    <source>
        <dbReference type="ARBA" id="ARBA00022737"/>
    </source>
</evidence>
<name>A0ABW8T4T6_9CLOT</name>
<evidence type="ECO:0000256" key="2">
    <source>
        <dbReference type="ARBA" id="ARBA00022803"/>
    </source>
</evidence>
<dbReference type="EMBL" id="JBJHZZ010000007">
    <property type="protein sequence ID" value="MFL0247566.1"/>
    <property type="molecule type" value="Genomic_DNA"/>
</dbReference>
<protein>
    <submittedName>
        <fullName evidence="5">Tetratricopeptide repeat protein</fullName>
    </submittedName>
</protein>
<evidence type="ECO:0000256" key="4">
    <source>
        <dbReference type="SAM" id="Phobius"/>
    </source>
</evidence>
<comment type="caution">
    <text evidence="5">The sequence shown here is derived from an EMBL/GenBank/DDBJ whole genome shotgun (WGS) entry which is preliminary data.</text>
</comment>
<reference evidence="5 6" key="1">
    <citation type="submission" date="2024-11" db="EMBL/GenBank/DDBJ databases">
        <authorList>
            <person name="Heng Y.C."/>
            <person name="Lim A.C.H."/>
            <person name="Lee J.K.Y."/>
            <person name="Kittelmann S."/>
        </authorList>
    </citation>
    <scope>NUCLEOTIDE SEQUENCE [LARGE SCALE GENOMIC DNA]</scope>
    <source>
        <strain evidence="5 6">WILCCON 0185</strain>
    </source>
</reference>
<keyword evidence="4" id="KW-0812">Transmembrane</keyword>
<dbReference type="SUPFAM" id="SSF48452">
    <property type="entry name" value="TPR-like"/>
    <property type="match status" value="1"/>
</dbReference>
<dbReference type="InterPro" id="IPR019734">
    <property type="entry name" value="TPR_rpt"/>
</dbReference>
<proteinExistence type="predicted"/>
<dbReference type="PANTHER" id="PTHR44943">
    <property type="entry name" value="CELLULOSE SYNTHASE OPERON PROTEIN C"/>
    <property type="match status" value="1"/>
</dbReference>
<keyword evidence="3" id="KW-0175">Coiled coil</keyword>
<feature type="coiled-coil region" evidence="3">
    <location>
        <begin position="55"/>
        <end position="92"/>
    </location>
</feature>
<dbReference type="PANTHER" id="PTHR44943:SF4">
    <property type="entry name" value="TPR REPEAT-CONTAINING PROTEIN MJ0798"/>
    <property type="match status" value="1"/>
</dbReference>
<gene>
    <name evidence="5" type="ORF">ACJDUG_11350</name>
</gene>
<dbReference type="InterPro" id="IPR011990">
    <property type="entry name" value="TPR-like_helical_dom_sf"/>
</dbReference>